<sequence length="441" mass="47775">MASEFLVSFLGAVQASLSVLLTIGFGVAAAQFGLVTTKAAEEVSRLCVRVLLPCLLIVKLGSELHLDTAVRYVPIVVWALVSTITSIFIGKAAVALFRLPTWVIPAIAFNNTESLPLLLLQSLETTGVLATLVGSGEASEGIERARTYFLACSVVNNTITFSQGGKWITGKQQSSDEESSEDPESQQTSEDGQRGDASEETESVDDNDDSLSDLDERTSLLPRKVVYWERRLKNGVGSKLRDYFYSSPRLVQKILTTIGTFINPPFIGAAIGLIIGLSPPLHRLFFNDMDQGGYFNAWLTSSIKDVGDLFVSLQVIVVGVKLSLSLRLMKEGEEAGNLPLGTVLCVTFVRFILWPAISIPLIWALAAYTNLLTDDPMLWWALMMMPIGPTAMKVLALADVSGASQDIRMTITKFLTVSYIITPIVSFAVVGALEGAKAAKQ</sequence>
<keyword evidence="2" id="KW-1185">Reference proteome</keyword>
<accession>A0ACB9YWZ8</accession>
<evidence type="ECO:0000313" key="2">
    <source>
        <dbReference type="Proteomes" id="UP001497700"/>
    </source>
</evidence>
<dbReference type="EMBL" id="MU393498">
    <property type="protein sequence ID" value="KAI4863733.1"/>
    <property type="molecule type" value="Genomic_DNA"/>
</dbReference>
<organism evidence="1 2">
    <name type="scientific">Hypoxylon rubiginosum</name>
    <dbReference type="NCBI Taxonomy" id="110542"/>
    <lineage>
        <taxon>Eukaryota</taxon>
        <taxon>Fungi</taxon>
        <taxon>Dikarya</taxon>
        <taxon>Ascomycota</taxon>
        <taxon>Pezizomycotina</taxon>
        <taxon>Sordariomycetes</taxon>
        <taxon>Xylariomycetidae</taxon>
        <taxon>Xylariales</taxon>
        <taxon>Hypoxylaceae</taxon>
        <taxon>Hypoxylon</taxon>
    </lineage>
</organism>
<name>A0ACB9YWZ8_9PEZI</name>
<evidence type="ECO:0000313" key="1">
    <source>
        <dbReference type="EMBL" id="KAI4863733.1"/>
    </source>
</evidence>
<dbReference type="Proteomes" id="UP001497700">
    <property type="component" value="Unassembled WGS sequence"/>
</dbReference>
<proteinExistence type="predicted"/>
<comment type="caution">
    <text evidence="1">The sequence shown here is derived from an EMBL/GenBank/DDBJ whole genome shotgun (WGS) entry which is preliminary data.</text>
</comment>
<reference evidence="1 2" key="1">
    <citation type="journal article" date="2022" name="New Phytol.">
        <title>Ecological generalism drives hyperdiversity of secondary metabolite gene clusters in xylarialean endophytes.</title>
        <authorList>
            <person name="Franco M.E.E."/>
            <person name="Wisecaver J.H."/>
            <person name="Arnold A.E."/>
            <person name="Ju Y.M."/>
            <person name="Slot J.C."/>
            <person name="Ahrendt S."/>
            <person name="Moore L.P."/>
            <person name="Eastman K.E."/>
            <person name="Scott K."/>
            <person name="Konkel Z."/>
            <person name="Mondo S.J."/>
            <person name="Kuo A."/>
            <person name="Hayes R.D."/>
            <person name="Haridas S."/>
            <person name="Andreopoulos B."/>
            <person name="Riley R."/>
            <person name="LaButti K."/>
            <person name="Pangilinan J."/>
            <person name="Lipzen A."/>
            <person name="Amirebrahimi M."/>
            <person name="Yan J."/>
            <person name="Adam C."/>
            <person name="Keymanesh K."/>
            <person name="Ng V."/>
            <person name="Louie K."/>
            <person name="Northen T."/>
            <person name="Drula E."/>
            <person name="Henrissat B."/>
            <person name="Hsieh H.M."/>
            <person name="Youens-Clark K."/>
            <person name="Lutzoni F."/>
            <person name="Miadlikowska J."/>
            <person name="Eastwood D.C."/>
            <person name="Hamelin R.C."/>
            <person name="Grigoriev I.V."/>
            <person name="U'Ren J.M."/>
        </authorList>
    </citation>
    <scope>NUCLEOTIDE SEQUENCE [LARGE SCALE GENOMIC DNA]</scope>
    <source>
        <strain evidence="1 2">CBS 119005</strain>
    </source>
</reference>
<protein>
    <submittedName>
        <fullName evidence="1">Auxin efflux carrier</fullName>
    </submittedName>
</protein>
<gene>
    <name evidence="1" type="ORF">F4820DRAFT_426053</name>
</gene>